<dbReference type="EMBL" id="JADPIE010000005">
    <property type="protein sequence ID" value="MBF8437296.1"/>
    <property type="molecule type" value="Genomic_DNA"/>
</dbReference>
<sequence>MNKKIGLIILVVLLAAAGLGIYNYYLAPEGVEGAKIVSLEIVIEDEGIDEDFEFNTDAEFLLGLLEEEAETLGAGFESFDFGTMVVELMDYEADGNQEYFHLMVNGEDAERGPGEVPLEDESNYRFELRGY</sequence>
<comment type="caution">
    <text evidence="1">The sequence shown here is derived from an EMBL/GenBank/DDBJ whole genome shotgun (WGS) entry which is preliminary data.</text>
</comment>
<dbReference type="Proteomes" id="UP000621436">
    <property type="component" value="Unassembled WGS sequence"/>
</dbReference>
<organism evidence="1 2">
    <name type="scientific">Halonatronomonas betaini</name>
    <dbReference type="NCBI Taxonomy" id="2778430"/>
    <lineage>
        <taxon>Bacteria</taxon>
        <taxon>Bacillati</taxon>
        <taxon>Bacillota</taxon>
        <taxon>Clostridia</taxon>
        <taxon>Halanaerobiales</taxon>
        <taxon>Halarsenatibacteraceae</taxon>
        <taxon>Halonatronomonas</taxon>
    </lineage>
</organism>
<gene>
    <name evidence="1" type="ORF">I0Q91_09415</name>
</gene>
<keyword evidence="2" id="KW-1185">Reference proteome</keyword>
<proteinExistence type="predicted"/>
<dbReference type="RefSeq" id="WP_270454267.1">
    <property type="nucleotide sequence ID" value="NZ_JADPIE010000005.1"/>
</dbReference>
<evidence type="ECO:0000313" key="1">
    <source>
        <dbReference type="EMBL" id="MBF8437296.1"/>
    </source>
</evidence>
<accession>A0A931AWC7</accession>
<evidence type="ECO:0008006" key="3">
    <source>
        <dbReference type="Google" id="ProtNLM"/>
    </source>
</evidence>
<dbReference type="Gene3D" id="2.170.130.30">
    <property type="match status" value="1"/>
</dbReference>
<reference evidence="1" key="1">
    <citation type="submission" date="2020-11" db="EMBL/GenBank/DDBJ databases">
        <title>Halonatronomonas betainensis gen. nov., sp. nov. a novel haloalkaliphilic representative of the family Halanaerobiacae capable of betaine degradation.</title>
        <authorList>
            <person name="Boltyanskaya Y."/>
            <person name="Kevbrin V."/>
            <person name="Detkova E."/>
            <person name="Grouzdev D.S."/>
            <person name="Koziaeva V."/>
            <person name="Zhilina T."/>
        </authorList>
    </citation>
    <scope>NUCLEOTIDE SEQUENCE</scope>
    <source>
        <strain evidence="1">Z-7014</strain>
    </source>
</reference>
<dbReference type="AlphaFoldDB" id="A0A931AWC7"/>
<name>A0A931AWC7_9FIRM</name>
<evidence type="ECO:0000313" key="2">
    <source>
        <dbReference type="Proteomes" id="UP000621436"/>
    </source>
</evidence>
<protein>
    <recommendedName>
        <fullName evidence="3">DUF4430 domain-containing protein</fullName>
    </recommendedName>
</protein>